<dbReference type="Proteomes" id="UP000198589">
    <property type="component" value="Unassembled WGS sequence"/>
</dbReference>
<dbReference type="PROSITE" id="PS50887">
    <property type="entry name" value="GGDEF"/>
    <property type="match status" value="1"/>
</dbReference>
<dbReference type="InterPro" id="IPR000160">
    <property type="entry name" value="GGDEF_dom"/>
</dbReference>
<evidence type="ECO:0000259" key="2">
    <source>
        <dbReference type="PROSITE" id="PS50887"/>
    </source>
</evidence>
<feature type="transmembrane region" description="Helical" evidence="1">
    <location>
        <begin position="37"/>
        <end position="57"/>
    </location>
</feature>
<protein>
    <submittedName>
        <fullName evidence="3">Diguanylate cyclase (GGDEF) domain-containing protein</fullName>
    </submittedName>
</protein>
<feature type="transmembrane region" description="Helical" evidence="1">
    <location>
        <begin position="9"/>
        <end position="31"/>
    </location>
</feature>
<dbReference type="InterPro" id="IPR050469">
    <property type="entry name" value="Diguanylate_Cyclase"/>
</dbReference>
<feature type="transmembrane region" description="Helical" evidence="1">
    <location>
        <begin position="64"/>
        <end position="82"/>
    </location>
</feature>
<dbReference type="PANTHER" id="PTHR45138">
    <property type="entry name" value="REGULATORY COMPONENTS OF SENSORY TRANSDUCTION SYSTEM"/>
    <property type="match status" value="1"/>
</dbReference>
<proteinExistence type="predicted"/>
<dbReference type="RefSeq" id="WP_175527146.1">
    <property type="nucleotide sequence ID" value="NZ_FOND01000004.1"/>
</dbReference>
<dbReference type="InterPro" id="IPR043128">
    <property type="entry name" value="Rev_trsase/Diguanyl_cyclase"/>
</dbReference>
<reference evidence="4" key="1">
    <citation type="submission" date="2016-10" db="EMBL/GenBank/DDBJ databases">
        <authorList>
            <person name="Varghese N."/>
            <person name="Submissions S."/>
        </authorList>
    </citation>
    <scope>NUCLEOTIDE SEQUENCE [LARGE SCALE GENOMIC DNA]</scope>
    <source>
        <strain evidence="4">DSM 46838</strain>
    </source>
</reference>
<dbReference type="InterPro" id="IPR029787">
    <property type="entry name" value="Nucleotide_cyclase"/>
</dbReference>
<evidence type="ECO:0000256" key="1">
    <source>
        <dbReference type="SAM" id="Phobius"/>
    </source>
</evidence>
<dbReference type="SMART" id="SM00267">
    <property type="entry name" value="GGDEF"/>
    <property type="match status" value="1"/>
</dbReference>
<gene>
    <name evidence="3" type="ORF">SAMN05216574_104194</name>
</gene>
<sequence>MTADRRTPALLLAVLYAVSGGLCLTSVLWPMHRDTPVALTSVLAAIGLGGGCAIWLLRARVREGWLHAAVALVSVLIALLAWQSVTAVGIVGLGPAVIAVGLYAAHVFSLPAARAHATVLALLTTFGAVAARPDGFAVPWAALIVGVVVLTEAQGRLAHGLRTAATTDPLTGVANRRAWEDEAARHLARAARTGEPLSFAILDLDDFKEVNDREGHGAGDALLRDLTAGWSARLRQADLLGRYGGDEFVLCLPATDGDGARGILAQLDATHAFAWTVGVASAQPGDTLAAVLARADADLYLRKRSGRTAG</sequence>
<dbReference type="GO" id="GO:0052621">
    <property type="term" value="F:diguanylate cyclase activity"/>
    <property type="evidence" value="ECO:0007669"/>
    <property type="project" value="TreeGrafter"/>
</dbReference>
<dbReference type="Gene3D" id="3.30.70.270">
    <property type="match status" value="1"/>
</dbReference>
<dbReference type="STRING" id="1798228.SAMN05216574_104194"/>
<keyword evidence="4" id="KW-1185">Reference proteome</keyword>
<dbReference type="CDD" id="cd01949">
    <property type="entry name" value="GGDEF"/>
    <property type="match status" value="1"/>
</dbReference>
<evidence type="ECO:0000313" key="3">
    <source>
        <dbReference type="EMBL" id="SFE56800.1"/>
    </source>
</evidence>
<feature type="transmembrane region" description="Helical" evidence="1">
    <location>
        <begin position="88"/>
        <end position="108"/>
    </location>
</feature>
<dbReference type="AlphaFoldDB" id="A0A1I2BNK3"/>
<keyword evidence="1" id="KW-0812">Transmembrane</keyword>
<keyword evidence="1" id="KW-1133">Transmembrane helix</keyword>
<accession>A0A1I2BNK3</accession>
<dbReference type="Pfam" id="PF00990">
    <property type="entry name" value="GGDEF"/>
    <property type="match status" value="1"/>
</dbReference>
<feature type="domain" description="GGDEF" evidence="2">
    <location>
        <begin position="195"/>
        <end position="310"/>
    </location>
</feature>
<dbReference type="SUPFAM" id="SSF55073">
    <property type="entry name" value="Nucleotide cyclase"/>
    <property type="match status" value="1"/>
</dbReference>
<organism evidence="3 4">
    <name type="scientific">Blastococcus tunisiensis</name>
    <dbReference type="NCBI Taxonomy" id="1798228"/>
    <lineage>
        <taxon>Bacteria</taxon>
        <taxon>Bacillati</taxon>
        <taxon>Actinomycetota</taxon>
        <taxon>Actinomycetes</taxon>
        <taxon>Geodermatophilales</taxon>
        <taxon>Geodermatophilaceae</taxon>
        <taxon>Blastococcus</taxon>
    </lineage>
</organism>
<evidence type="ECO:0000313" key="4">
    <source>
        <dbReference type="Proteomes" id="UP000198589"/>
    </source>
</evidence>
<dbReference type="NCBIfam" id="TIGR00254">
    <property type="entry name" value="GGDEF"/>
    <property type="match status" value="1"/>
</dbReference>
<keyword evidence="1" id="KW-0472">Membrane</keyword>
<name>A0A1I2BNK3_9ACTN</name>
<dbReference type="PANTHER" id="PTHR45138:SF9">
    <property type="entry name" value="DIGUANYLATE CYCLASE DGCM-RELATED"/>
    <property type="match status" value="1"/>
</dbReference>
<dbReference type="EMBL" id="FOND01000004">
    <property type="protein sequence ID" value="SFE56800.1"/>
    <property type="molecule type" value="Genomic_DNA"/>
</dbReference>